<comment type="caution">
    <text evidence="1">The sequence shown here is derived from an EMBL/GenBank/DDBJ whole genome shotgun (WGS) entry which is preliminary data.</text>
</comment>
<accession>X1NJ48</accession>
<name>X1NJ48_9ZZZZ</name>
<protein>
    <submittedName>
        <fullName evidence="1">Uncharacterized protein</fullName>
    </submittedName>
</protein>
<gene>
    <name evidence="1" type="ORF">S06H3_46835</name>
</gene>
<organism evidence="1">
    <name type="scientific">marine sediment metagenome</name>
    <dbReference type="NCBI Taxonomy" id="412755"/>
    <lineage>
        <taxon>unclassified sequences</taxon>
        <taxon>metagenomes</taxon>
        <taxon>ecological metagenomes</taxon>
    </lineage>
</organism>
<dbReference type="AlphaFoldDB" id="X1NJ48"/>
<proteinExistence type="predicted"/>
<reference evidence="1" key="1">
    <citation type="journal article" date="2014" name="Front. Microbiol.">
        <title>High frequency of phylogenetically diverse reductive dehalogenase-homologous genes in deep subseafloor sedimentary metagenomes.</title>
        <authorList>
            <person name="Kawai M."/>
            <person name="Futagami T."/>
            <person name="Toyoda A."/>
            <person name="Takaki Y."/>
            <person name="Nishi S."/>
            <person name="Hori S."/>
            <person name="Arai W."/>
            <person name="Tsubouchi T."/>
            <person name="Morono Y."/>
            <person name="Uchiyama I."/>
            <person name="Ito T."/>
            <person name="Fujiyama A."/>
            <person name="Inagaki F."/>
            <person name="Takami H."/>
        </authorList>
    </citation>
    <scope>NUCLEOTIDE SEQUENCE</scope>
    <source>
        <strain evidence="1">Expedition CK06-06</strain>
    </source>
</reference>
<dbReference type="EMBL" id="BARV01029361">
    <property type="protein sequence ID" value="GAI44032.1"/>
    <property type="molecule type" value="Genomic_DNA"/>
</dbReference>
<sequence length="71" mass="8171">MDIGTHDEVPKEPEKKQSHWLFLPKSLEDHKHEIEPFVECHLLFDGSGGPCNSCVAQKLCLRLLSREQDED</sequence>
<evidence type="ECO:0000313" key="1">
    <source>
        <dbReference type="EMBL" id="GAI44032.1"/>
    </source>
</evidence>